<feature type="region of interest" description="Disordered" evidence="1">
    <location>
        <begin position="1"/>
        <end position="34"/>
    </location>
</feature>
<dbReference type="Proteomes" id="UP000247498">
    <property type="component" value="Unassembled WGS sequence"/>
</dbReference>
<dbReference type="AlphaFoldDB" id="A0A2V0PKM2"/>
<dbReference type="OrthoDB" id="508807at2759"/>
<accession>A0A2V0PKM2</accession>
<protein>
    <recommendedName>
        <fullName evidence="2">UspA domain-containing protein</fullName>
    </recommendedName>
</protein>
<feature type="compositionally biased region" description="Low complexity" evidence="1">
    <location>
        <begin position="1"/>
        <end position="22"/>
    </location>
</feature>
<reference evidence="3 4" key="1">
    <citation type="journal article" date="2018" name="Sci. Rep.">
        <title>Raphidocelis subcapitata (=Pseudokirchneriella subcapitata) provides an insight into genome evolution and environmental adaptations in the Sphaeropleales.</title>
        <authorList>
            <person name="Suzuki S."/>
            <person name="Yamaguchi H."/>
            <person name="Nakajima N."/>
            <person name="Kawachi M."/>
        </authorList>
    </citation>
    <scope>NUCLEOTIDE SEQUENCE [LARGE SCALE GENOMIC DNA]</scope>
    <source>
        <strain evidence="3 4">NIES-35</strain>
    </source>
</reference>
<name>A0A2V0PKM2_9CHLO</name>
<feature type="domain" description="UspA" evidence="2">
    <location>
        <begin position="34"/>
        <end position="181"/>
    </location>
</feature>
<dbReference type="CDD" id="cd23659">
    <property type="entry name" value="USP_At3g01520-like"/>
    <property type="match status" value="1"/>
</dbReference>
<evidence type="ECO:0000313" key="3">
    <source>
        <dbReference type="EMBL" id="GBF97585.1"/>
    </source>
</evidence>
<dbReference type="Gene3D" id="3.40.50.620">
    <property type="entry name" value="HUPs"/>
    <property type="match status" value="1"/>
</dbReference>
<evidence type="ECO:0000256" key="1">
    <source>
        <dbReference type="SAM" id="MobiDB-lite"/>
    </source>
</evidence>
<dbReference type="SUPFAM" id="SSF52402">
    <property type="entry name" value="Adenine nucleotide alpha hydrolases-like"/>
    <property type="match status" value="1"/>
</dbReference>
<dbReference type="Pfam" id="PF00582">
    <property type="entry name" value="Usp"/>
    <property type="match status" value="1"/>
</dbReference>
<comment type="caution">
    <text evidence="3">The sequence shown here is derived from an EMBL/GenBank/DDBJ whole genome shotgun (WGS) entry which is preliminary data.</text>
</comment>
<dbReference type="EMBL" id="BDRX01000103">
    <property type="protein sequence ID" value="GBF97585.1"/>
    <property type="molecule type" value="Genomic_DNA"/>
</dbReference>
<dbReference type="InterPro" id="IPR014729">
    <property type="entry name" value="Rossmann-like_a/b/a_fold"/>
</dbReference>
<evidence type="ECO:0000259" key="2">
    <source>
        <dbReference type="Pfam" id="PF00582"/>
    </source>
</evidence>
<dbReference type="InParanoid" id="A0A2V0PKM2"/>
<gene>
    <name evidence="3" type="ORF">Rsub_10721</name>
</gene>
<organism evidence="3 4">
    <name type="scientific">Raphidocelis subcapitata</name>
    <dbReference type="NCBI Taxonomy" id="307507"/>
    <lineage>
        <taxon>Eukaryota</taxon>
        <taxon>Viridiplantae</taxon>
        <taxon>Chlorophyta</taxon>
        <taxon>core chlorophytes</taxon>
        <taxon>Chlorophyceae</taxon>
        <taxon>CS clade</taxon>
        <taxon>Sphaeropleales</taxon>
        <taxon>Selenastraceae</taxon>
        <taxon>Raphidocelis</taxon>
    </lineage>
</organism>
<sequence length="195" mass="20945">MAAAPPAGATAAAQQHDGAAPASPREQQQQQGTRRVLCAVADDDMSEQVFAYAVDNILQPTDHVHLLHVMVAVPNRDLRLDYFDQHDEKSALAAQQPMLERRYVQRLRDRGLAGLPVVIHLVQASEDAKTLGRVICRHADQVGAGLVIMGGPEHSRLHDLLFGNAAAYVEANCARPVRIVRRSELEGGGAAGGPA</sequence>
<proteinExistence type="predicted"/>
<evidence type="ECO:0000313" key="4">
    <source>
        <dbReference type="Proteomes" id="UP000247498"/>
    </source>
</evidence>
<dbReference type="InterPro" id="IPR006016">
    <property type="entry name" value="UspA"/>
</dbReference>
<keyword evidence="4" id="KW-1185">Reference proteome</keyword>